<dbReference type="SUPFAM" id="SSF55729">
    <property type="entry name" value="Acyl-CoA N-acyltransferases (Nat)"/>
    <property type="match status" value="1"/>
</dbReference>
<dbReference type="Pfam" id="PF13480">
    <property type="entry name" value="Acetyltransf_6"/>
    <property type="match status" value="1"/>
</dbReference>
<proteinExistence type="predicted"/>
<dbReference type="RefSeq" id="WP_183554727.1">
    <property type="nucleotide sequence ID" value="NZ_JACHBX010000002.1"/>
</dbReference>
<dbReference type="InterPro" id="IPR038740">
    <property type="entry name" value="BioF2-like_GNAT_dom"/>
</dbReference>
<dbReference type="GO" id="GO:0016740">
    <property type="term" value="F:transferase activity"/>
    <property type="evidence" value="ECO:0007669"/>
    <property type="project" value="UniProtKB-KW"/>
</dbReference>
<name>A0A7W9X0M4_9BURK</name>
<gene>
    <name evidence="2" type="ORF">HD842_002440</name>
</gene>
<dbReference type="InterPro" id="IPR016181">
    <property type="entry name" value="Acyl_CoA_acyltransferase"/>
</dbReference>
<reference evidence="2 3" key="1">
    <citation type="submission" date="2020-08" db="EMBL/GenBank/DDBJ databases">
        <title>The Agave Microbiome: Exploring the role of microbial communities in plant adaptations to desert environments.</title>
        <authorList>
            <person name="Partida-Martinez L.P."/>
        </authorList>
    </citation>
    <scope>NUCLEOTIDE SEQUENCE [LARGE SCALE GENOMIC DNA]</scope>
    <source>
        <strain evidence="2 3">AT3.2</strain>
    </source>
</reference>
<dbReference type="Proteomes" id="UP000540787">
    <property type="component" value="Unassembled WGS sequence"/>
</dbReference>
<evidence type="ECO:0000313" key="2">
    <source>
        <dbReference type="EMBL" id="MBB6134298.1"/>
    </source>
</evidence>
<evidence type="ECO:0000259" key="1">
    <source>
        <dbReference type="Pfam" id="PF13480"/>
    </source>
</evidence>
<accession>A0A7W9X0M4</accession>
<feature type="domain" description="BioF2-like acetyltransferase" evidence="1">
    <location>
        <begin position="160"/>
        <end position="313"/>
    </location>
</feature>
<dbReference type="EMBL" id="JACHBX010000002">
    <property type="protein sequence ID" value="MBB6134298.1"/>
    <property type="molecule type" value="Genomic_DNA"/>
</dbReference>
<organism evidence="2 3">
    <name type="scientific">Massilia aurea</name>
    <dbReference type="NCBI Taxonomy" id="373040"/>
    <lineage>
        <taxon>Bacteria</taxon>
        <taxon>Pseudomonadati</taxon>
        <taxon>Pseudomonadota</taxon>
        <taxon>Betaproteobacteria</taxon>
        <taxon>Burkholderiales</taxon>
        <taxon>Oxalobacteraceae</taxon>
        <taxon>Telluria group</taxon>
        <taxon>Massilia</taxon>
    </lineage>
</organism>
<sequence length="345" mass="38232">MSWTVVAARELAAPEMAARWRQVHRAGPASPLLALEFVNAALAVYGSGRERLAWHTHNGQIDTIAILTPGQAGVWHTFQPAQAPLGFWLQRGDLGPPAGLAPLLRALPGPALMLGLSQCDPLLMPRPDDSPALRGLDYIETAHVNVTGSFDDYWQARGKNLRSNLRKQRKRLADDGIVTRLQLSTTVAEMATAVEDYGRLESTGWKGADGTAVASGNAQGRFYRTLLEAFAANGGARVYRYWIGEQLAAMDLCIEGSTFLVVLKTAYDEHLDLPAASAGQLSPALLMREEAVRDIFDAGQVARIEFYGRVMEWHRRWSDDFRVLYHLNAYRWSWLGRLHARIRGT</sequence>
<comment type="caution">
    <text evidence="2">The sequence shown here is derived from an EMBL/GenBank/DDBJ whole genome shotgun (WGS) entry which is preliminary data.</text>
</comment>
<keyword evidence="3" id="KW-1185">Reference proteome</keyword>
<evidence type="ECO:0000313" key="3">
    <source>
        <dbReference type="Proteomes" id="UP000540787"/>
    </source>
</evidence>
<protein>
    <submittedName>
        <fullName evidence="2">CelD/BcsL family acetyltransferase involved in cellulose biosynthesis</fullName>
    </submittedName>
</protein>
<keyword evidence="2" id="KW-0808">Transferase</keyword>
<dbReference type="AlphaFoldDB" id="A0A7W9X0M4"/>